<evidence type="ECO:0000259" key="8">
    <source>
        <dbReference type="Pfam" id="PF00108"/>
    </source>
</evidence>
<evidence type="ECO:0000256" key="5">
    <source>
        <dbReference type="ARBA" id="ARBA00030755"/>
    </source>
</evidence>
<feature type="active site" description="Proton acceptor" evidence="6">
    <location>
        <position position="367"/>
    </location>
</feature>
<dbReference type="EC" id="2.3.1.9" evidence="2"/>
<name>A0A235FBJ6_9BACL</name>
<dbReference type="PROSITE" id="PS00099">
    <property type="entry name" value="THIOLASE_3"/>
    <property type="match status" value="1"/>
</dbReference>
<dbReference type="InterPro" id="IPR002155">
    <property type="entry name" value="Thiolase"/>
</dbReference>
<dbReference type="CDD" id="cd00751">
    <property type="entry name" value="thiolase"/>
    <property type="match status" value="1"/>
</dbReference>
<dbReference type="OrthoDB" id="9764892at2"/>
<evidence type="ECO:0000256" key="7">
    <source>
        <dbReference type="RuleBase" id="RU003557"/>
    </source>
</evidence>
<dbReference type="RefSeq" id="WP_094250563.1">
    <property type="nucleotide sequence ID" value="NZ_JBHLXL010000001.1"/>
</dbReference>
<dbReference type="InterPro" id="IPR016039">
    <property type="entry name" value="Thiolase-like"/>
</dbReference>
<gene>
    <name evidence="10" type="ORF">CGZ90_01490</name>
</gene>
<dbReference type="PANTHER" id="PTHR18919">
    <property type="entry name" value="ACETYL-COA C-ACYLTRANSFERASE"/>
    <property type="match status" value="1"/>
</dbReference>
<evidence type="ECO:0000256" key="4">
    <source>
        <dbReference type="ARBA" id="ARBA00023315"/>
    </source>
</evidence>
<protein>
    <recommendedName>
        <fullName evidence="2">acetyl-CoA C-acetyltransferase</fullName>
        <ecNumber evidence="2">2.3.1.9</ecNumber>
    </recommendedName>
    <alternativeName>
        <fullName evidence="5">Acetoacetyl-CoA thiolase</fullName>
    </alternativeName>
</protein>
<dbReference type="InterPro" id="IPR020613">
    <property type="entry name" value="Thiolase_CS"/>
</dbReference>
<evidence type="ECO:0000256" key="1">
    <source>
        <dbReference type="ARBA" id="ARBA00010982"/>
    </source>
</evidence>
<dbReference type="Gene3D" id="3.40.47.10">
    <property type="match status" value="1"/>
</dbReference>
<dbReference type="Proteomes" id="UP000215059">
    <property type="component" value="Unassembled WGS sequence"/>
</dbReference>
<feature type="active site" description="Acyl-thioester intermediate" evidence="6">
    <location>
        <position position="86"/>
    </location>
</feature>
<evidence type="ECO:0000256" key="3">
    <source>
        <dbReference type="ARBA" id="ARBA00022679"/>
    </source>
</evidence>
<dbReference type="InterPro" id="IPR020617">
    <property type="entry name" value="Thiolase_C"/>
</dbReference>
<sequence length="386" mass="40676">MNAVILDGVRTPFGRWKGSLAPINATELGTIVLRELINRVPEAIHADGVILAQVIQAGHGQNPARKVAINAGVSPTTPAITLNNVCLAGIASVADAARRIQYGEGDLYITGGFDSMTNAPHLAPIRRELSYGPVTFYDTLNDGLWCSLNDQSMGSLSDAKNEELGITRKEQDEYAVLSQSRASTAQIHGILNTEIVPISGTLENDEGIRHSSSIEKLSNLRPAFQQGGTLTAGNSSQMSDGASLGIITSEKKAKELGKSPLAKIRGWSEIAGPDTSLHLKPAQAINELLKKTSLTVDDIDLFEINEAFASVVIASCAELGIGFDKVNVNGGAIAVGHPLAGTGFRLILTLAHELKRRGGGKGIAALCGGGGQGMAILIEVPERWTF</sequence>
<accession>A0A235FBJ6</accession>
<dbReference type="SUPFAM" id="SSF53901">
    <property type="entry name" value="Thiolase-like"/>
    <property type="match status" value="2"/>
</dbReference>
<proteinExistence type="inferred from homology"/>
<dbReference type="PANTHER" id="PTHR18919:SF107">
    <property type="entry name" value="ACETYL-COA ACETYLTRANSFERASE, CYTOSOLIC"/>
    <property type="match status" value="1"/>
</dbReference>
<keyword evidence="11" id="KW-1185">Reference proteome</keyword>
<dbReference type="AlphaFoldDB" id="A0A235FBJ6"/>
<feature type="domain" description="Thiolase C-terminal" evidence="9">
    <location>
        <begin position="259"/>
        <end position="379"/>
    </location>
</feature>
<comment type="caution">
    <text evidence="10">The sequence shown here is derived from an EMBL/GenBank/DDBJ whole genome shotgun (WGS) entry which is preliminary data.</text>
</comment>
<dbReference type="PIRSF" id="PIRSF000429">
    <property type="entry name" value="Ac-CoA_Ac_transf"/>
    <property type="match status" value="1"/>
</dbReference>
<dbReference type="Pfam" id="PF00108">
    <property type="entry name" value="Thiolase_N"/>
    <property type="match status" value="1"/>
</dbReference>
<organism evidence="10 11">
    <name type="scientific">Fictibacillus aquaticus</name>
    <dbReference type="NCBI Taxonomy" id="2021314"/>
    <lineage>
        <taxon>Bacteria</taxon>
        <taxon>Bacillati</taxon>
        <taxon>Bacillota</taxon>
        <taxon>Bacilli</taxon>
        <taxon>Bacillales</taxon>
        <taxon>Fictibacillaceae</taxon>
        <taxon>Fictibacillus</taxon>
    </lineage>
</organism>
<comment type="similarity">
    <text evidence="1 7">Belongs to the thiolase-like superfamily. Thiolase family.</text>
</comment>
<dbReference type="EMBL" id="NOII01000001">
    <property type="protein sequence ID" value="OYD58602.1"/>
    <property type="molecule type" value="Genomic_DNA"/>
</dbReference>
<keyword evidence="4 7" id="KW-0012">Acyltransferase</keyword>
<dbReference type="InterPro" id="IPR020616">
    <property type="entry name" value="Thiolase_N"/>
</dbReference>
<evidence type="ECO:0000313" key="11">
    <source>
        <dbReference type="Proteomes" id="UP000215059"/>
    </source>
</evidence>
<dbReference type="Pfam" id="PF02803">
    <property type="entry name" value="Thiolase_C"/>
    <property type="match status" value="1"/>
</dbReference>
<evidence type="ECO:0000256" key="6">
    <source>
        <dbReference type="PIRSR" id="PIRSR000429-1"/>
    </source>
</evidence>
<dbReference type="PROSITE" id="PS00737">
    <property type="entry name" value="THIOLASE_2"/>
    <property type="match status" value="1"/>
</dbReference>
<feature type="domain" description="Thiolase N-terminal" evidence="8">
    <location>
        <begin position="4"/>
        <end position="250"/>
    </location>
</feature>
<dbReference type="NCBIfam" id="TIGR01930">
    <property type="entry name" value="AcCoA-C-Actrans"/>
    <property type="match status" value="1"/>
</dbReference>
<evidence type="ECO:0000259" key="9">
    <source>
        <dbReference type="Pfam" id="PF02803"/>
    </source>
</evidence>
<evidence type="ECO:0000313" key="10">
    <source>
        <dbReference type="EMBL" id="OYD58602.1"/>
    </source>
</evidence>
<keyword evidence="3 7" id="KW-0808">Transferase</keyword>
<reference evidence="10 11" key="1">
    <citation type="submission" date="2017-07" db="EMBL/GenBank/DDBJ databases">
        <title>Fictibacillus sp. nov. GDSW-R2A3 Genome sequencing and assembly.</title>
        <authorList>
            <person name="Mayilraj S."/>
        </authorList>
    </citation>
    <scope>NUCLEOTIDE SEQUENCE [LARGE SCALE GENOMIC DNA]</scope>
    <source>
        <strain evidence="10 11">GDSW-R2A3</strain>
    </source>
</reference>
<dbReference type="InterPro" id="IPR020610">
    <property type="entry name" value="Thiolase_AS"/>
</dbReference>
<feature type="active site" description="Proton acceptor" evidence="6">
    <location>
        <position position="337"/>
    </location>
</feature>
<evidence type="ECO:0000256" key="2">
    <source>
        <dbReference type="ARBA" id="ARBA00012705"/>
    </source>
</evidence>
<dbReference type="GO" id="GO:0003985">
    <property type="term" value="F:acetyl-CoA C-acetyltransferase activity"/>
    <property type="evidence" value="ECO:0007669"/>
    <property type="project" value="UniProtKB-EC"/>
</dbReference>